<dbReference type="InterPro" id="IPR049945">
    <property type="entry name" value="AAA_22"/>
</dbReference>
<dbReference type="PANTHER" id="PTHR35894:SF1">
    <property type="entry name" value="PHOSPHORIBULOKINASE _ URIDINE KINASE FAMILY"/>
    <property type="match status" value="1"/>
</dbReference>
<dbReference type="Pfam" id="PF13401">
    <property type="entry name" value="AAA_22"/>
    <property type="match status" value="1"/>
</dbReference>
<dbReference type="RefSeq" id="WP_312645996.1">
    <property type="nucleotide sequence ID" value="NZ_CP116967.1"/>
</dbReference>
<dbReference type="AlphaFoldDB" id="A0AA96GI17"/>
<dbReference type="GO" id="GO:0016887">
    <property type="term" value="F:ATP hydrolysis activity"/>
    <property type="evidence" value="ECO:0007669"/>
    <property type="project" value="InterPro"/>
</dbReference>
<sequence>MMTTLDLSMCYQELGFSEPPFRLTPDTDFFFPGSHHLEALNHLRFGIASGGLTMLTGEVGLGKTLLCRHLLRHPPTGVRFAYLMNPDQSYSDLLVSIYEDLTGTLPEDQSLGALQRELPKLLLRLAVEGERVVVLVDEAHRLSGKVLEGLRLLSNLDTEKDKLMCLLLVGQPELEQKLATRAFRPLRQRISVRYRLESFTWQETRAYIRHRLHIADARHRFHLGVGVLWLIYAWSRGVPRRINQLCDRALLAAYAQGRHTVTPMMIWRATREFLP</sequence>
<name>A0AA96GI17_9BACT</name>
<evidence type="ECO:0000259" key="1">
    <source>
        <dbReference type="SMART" id="SM00382"/>
    </source>
</evidence>
<dbReference type="InterPro" id="IPR052026">
    <property type="entry name" value="ExeA_AAA_ATPase_DNA-bind"/>
</dbReference>
<dbReference type="CDD" id="cd00009">
    <property type="entry name" value="AAA"/>
    <property type="match status" value="1"/>
</dbReference>
<dbReference type="SUPFAM" id="SSF52540">
    <property type="entry name" value="P-loop containing nucleoside triphosphate hydrolases"/>
    <property type="match status" value="1"/>
</dbReference>
<organism evidence="2 3">
    <name type="scientific">Candidatus Nitrospira allomarina</name>
    <dbReference type="NCBI Taxonomy" id="3020900"/>
    <lineage>
        <taxon>Bacteria</taxon>
        <taxon>Pseudomonadati</taxon>
        <taxon>Nitrospirota</taxon>
        <taxon>Nitrospiria</taxon>
        <taxon>Nitrospirales</taxon>
        <taxon>Nitrospiraceae</taxon>
        <taxon>Nitrospira</taxon>
    </lineage>
</organism>
<dbReference type="EMBL" id="CP116967">
    <property type="protein sequence ID" value="WNM59283.1"/>
    <property type="molecule type" value="Genomic_DNA"/>
</dbReference>
<dbReference type="Gene3D" id="3.40.50.300">
    <property type="entry name" value="P-loop containing nucleotide triphosphate hydrolases"/>
    <property type="match status" value="1"/>
</dbReference>
<dbReference type="PANTHER" id="PTHR35894">
    <property type="entry name" value="GENERAL SECRETION PATHWAY PROTEIN A-RELATED"/>
    <property type="match status" value="1"/>
</dbReference>
<gene>
    <name evidence="2" type="ORF">PP769_05820</name>
</gene>
<dbReference type="Proteomes" id="UP001302719">
    <property type="component" value="Chromosome"/>
</dbReference>
<keyword evidence="3" id="KW-1185">Reference proteome</keyword>
<protein>
    <submittedName>
        <fullName evidence="2">AAA family ATPase</fullName>
    </submittedName>
</protein>
<evidence type="ECO:0000313" key="3">
    <source>
        <dbReference type="Proteomes" id="UP001302719"/>
    </source>
</evidence>
<evidence type="ECO:0000313" key="2">
    <source>
        <dbReference type="EMBL" id="WNM59283.1"/>
    </source>
</evidence>
<proteinExistence type="predicted"/>
<dbReference type="KEGG" id="nall:PP769_05820"/>
<feature type="domain" description="AAA+ ATPase" evidence="1">
    <location>
        <begin position="49"/>
        <end position="196"/>
    </location>
</feature>
<dbReference type="InterPro" id="IPR027417">
    <property type="entry name" value="P-loop_NTPase"/>
</dbReference>
<reference evidence="2 3" key="1">
    <citation type="submission" date="2023-01" db="EMBL/GenBank/DDBJ databases">
        <title>Cultivation and genomic characterization of new, ubiquitous marine nitrite-oxidizing bacteria from the Nitrospirales.</title>
        <authorList>
            <person name="Mueller A.J."/>
            <person name="Daebeler A."/>
            <person name="Herbold C.W."/>
            <person name="Kirkegaard R.H."/>
            <person name="Daims H."/>
        </authorList>
    </citation>
    <scope>NUCLEOTIDE SEQUENCE [LARGE SCALE GENOMIC DNA]</scope>
    <source>
        <strain evidence="2 3">VA</strain>
    </source>
</reference>
<dbReference type="SMART" id="SM00382">
    <property type="entry name" value="AAA"/>
    <property type="match status" value="1"/>
</dbReference>
<dbReference type="InterPro" id="IPR003593">
    <property type="entry name" value="AAA+_ATPase"/>
</dbReference>
<accession>A0AA96GI17</accession>